<dbReference type="Pfam" id="PF00682">
    <property type="entry name" value="HMGL-like"/>
    <property type="match status" value="1"/>
</dbReference>
<evidence type="ECO:0000313" key="7">
    <source>
        <dbReference type="EMBL" id="SVA98639.1"/>
    </source>
</evidence>
<feature type="non-terminal residue" evidence="7">
    <location>
        <position position="288"/>
    </location>
</feature>
<protein>
    <recommendedName>
        <fullName evidence="2">2-isopropylmalate synthase</fullName>
        <ecNumber evidence="2">2.3.3.13</ecNumber>
    </recommendedName>
</protein>
<dbReference type="PANTHER" id="PTHR10277:SF9">
    <property type="entry name" value="2-ISOPROPYLMALATE SYNTHASE 1, CHLOROPLASTIC-RELATED"/>
    <property type="match status" value="1"/>
</dbReference>
<dbReference type="SUPFAM" id="SSF51569">
    <property type="entry name" value="Aldolase"/>
    <property type="match status" value="1"/>
</dbReference>
<dbReference type="InterPro" id="IPR002034">
    <property type="entry name" value="AIPM/Hcit_synth_CS"/>
</dbReference>
<organism evidence="7">
    <name type="scientific">marine metagenome</name>
    <dbReference type="NCBI Taxonomy" id="408172"/>
    <lineage>
        <taxon>unclassified sequences</taxon>
        <taxon>metagenomes</taxon>
        <taxon>ecological metagenomes</taxon>
    </lineage>
</organism>
<proteinExistence type="predicted"/>
<comment type="pathway">
    <text evidence="1">Amino-acid biosynthesis; L-leucine biosynthesis; L-leucine from 3-methyl-2-oxobutanoate: step 1/4.</text>
</comment>
<dbReference type="AlphaFoldDB" id="A0A382AB58"/>
<gene>
    <name evidence="7" type="ORF">METZ01_LOCUS151493</name>
</gene>
<evidence type="ECO:0000256" key="2">
    <source>
        <dbReference type="ARBA" id="ARBA00012973"/>
    </source>
</evidence>
<dbReference type="Gene3D" id="3.20.20.70">
    <property type="entry name" value="Aldolase class I"/>
    <property type="match status" value="1"/>
</dbReference>
<dbReference type="GO" id="GO:0009098">
    <property type="term" value="P:L-leucine biosynthetic process"/>
    <property type="evidence" value="ECO:0007669"/>
    <property type="project" value="TreeGrafter"/>
</dbReference>
<dbReference type="PROSITE" id="PS00815">
    <property type="entry name" value="AIPM_HOMOCIT_SYNTH_1"/>
    <property type="match status" value="1"/>
</dbReference>
<feature type="domain" description="Pyruvate carboxyltransferase" evidence="6">
    <location>
        <begin position="10"/>
        <end position="271"/>
    </location>
</feature>
<keyword evidence="5" id="KW-0100">Branched-chain amino acid biosynthesis</keyword>
<dbReference type="CDD" id="cd07940">
    <property type="entry name" value="DRE_TIM_IPMS"/>
    <property type="match status" value="1"/>
</dbReference>
<dbReference type="PANTHER" id="PTHR10277">
    <property type="entry name" value="HOMOCITRATE SYNTHASE-RELATED"/>
    <property type="match status" value="1"/>
</dbReference>
<dbReference type="FunFam" id="3.20.20.70:FF:000010">
    <property type="entry name" value="2-isopropylmalate synthase"/>
    <property type="match status" value="1"/>
</dbReference>
<dbReference type="PROSITE" id="PS50991">
    <property type="entry name" value="PYR_CT"/>
    <property type="match status" value="1"/>
</dbReference>
<keyword evidence="3" id="KW-0028">Amino-acid biosynthesis</keyword>
<evidence type="ECO:0000256" key="1">
    <source>
        <dbReference type="ARBA" id="ARBA00004689"/>
    </source>
</evidence>
<evidence type="ECO:0000259" key="6">
    <source>
        <dbReference type="PROSITE" id="PS50991"/>
    </source>
</evidence>
<reference evidence="7" key="1">
    <citation type="submission" date="2018-05" db="EMBL/GenBank/DDBJ databases">
        <authorList>
            <person name="Lanie J.A."/>
            <person name="Ng W.-L."/>
            <person name="Kazmierczak K.M."/>
            <person name="Andrzejewski T.M."/>
            <person name="Davidsen T.M."/>
            <person name="Wayne K.J."/>
            <person name="Tettelin H."/>
            <person name="Glass J.I."/>
            <person name="Rusch D."/>
            <person name="Podicherti R."/>
            <person name="Tsui H.-C.T."/>
            <person name="Winkler M.E."/>
        </authorList>
    </citation>
    <scope>NUCLEOTIDE SEQUENCE</scope>
</reference>
<dbReference type="InterPro" id="IPR050073">
    <property type="entry name" value="2-IPM_HCS-like"/>
</dbReference>
<accession>A0A382AB58</accession>
<evidence type="ECO:0000256" key="4">
    <source>
        <dbReference type="ARBA" id="ARBA00022679"/>
    </source>
</evidence>
<sequence length="288" mass="31350">MNEQTKADRVIIFDTTLRDGEQSPGISLDVGEKLEIAEQLSRLGVDYIEAGFPIASQGDFEAVHAIASSIEGPTICGLSRTAHKDIDRCWEAIEPAAKRRIHTFIATSPTHMEHKLKMSPEQVLAEAISAVGRAREYTDDVEFSPEDASRSDFEFMCDVLQAAVDAGAGTLNIPDTVGFATPSEWSERIRAIRERITGDYVISTHCHNDLGLAVANSLAAVEAGARQVECTINGIGERAGNAAMEEIVMALRTRPDSYPGLEVGIRTEELAKSSRIVSRITGYPVQYN</sequence>
<dbReference type="InterPro" id="IPR000891">
    <property type="entry name" value="PYR_CT"/>
</dbReference>
<evidence type="ECO:0000256" key="3">
    <source>
        <dbReference type="ARBA" id="ARBA00022605"/>
    </source>
</evidence>
<keyword evidence="4" id="KW-0808">Transferase</keyword>
<name>A0A382AB58_9ZZZZ</name>
<evidence type="ECO:0000256" key="5">
    <source>
        <dbReference type="ARBA" id="ARBA00023304"/>
    </source>
</evidence>
<dbReference type="EMBL" id="UINC01024628">
    <property type="protein sequence ID" value="SVA98639.1"/>
    <property type="molecule type" value="Genomic_DNA"/>
</dbReference>
<dbReference type="GO" id="GO:0003852">
    <property type="term" value="F:2-isopropylmalate synthase activity"/>
    <property type="evidence" value="ECO:0007669"/>
    <property type="project" value="UniProtKB-EC"/>
</dbReference>
<dbReference type="EC" id="2.3.3.13" evidence="2"/>
<dbReference type="PROSITE" id="PS00816">
    <property type="entry name" value="AIPM_HOMOCIT_SYNTH_2"/>
    <property type="match status" value="1"/>
</dbReference>
<dbReference type="InterPro" id="IPR013785">
    <property type="entry name" value="Aldolase_TIM"/>
</dbReference>